<organism evidence="1 2">
    <name type="scientific">Penicillium bovifimosum</name>
    <dbReference type="NCBI Taxonomy" id="126998"/>
    <lineage>
        <taxon>Eukaryota</taxon>
        <taxon>Fungi</taxon>
        <taxon>Dikarya</taxon>
        <taxon>Ascomycota</taxon>
        <taxon>Pezizomycotina</taxon>
        <taxon>Eurotiomycetes</taxon>
        <taxon>Eurotiomycetidae</taxon>
        <taxon>Eurotiales</taxon>
        <taxon>Aspergillaceae</taxon>
        <taxon>Penicillium</taxon>
    </lineage>
</organism>
<dbReference type="OrthoDB" id="5350472at2759"/>
<comment type="caution">
    <text evidence="1">The sequence shown here is derived from an EMBL/GenBank/DDBJ whole genome shotgun (WGS) entry which is preliminary data.</text>
</comment>
<proteinExistence type="predicted"/>
<evidence type="ECO:0000313" key="1">
    <source>
        <dbReference type="EMBL" id="KAJ5120308.1"/>
    </source>
</evidence>
<keyword evidence="2" id="KW-1185">Reference proteome</keyword>
<sequence length="103" mass="11707">MAIVDDPPSGWGSKPEDLEYVDDWEAEDSFGQELCKQMNLGRGHPIMCHCTKNAYLFEAGGKFYFWYWVGLDVLEITSPTTLDEIIKTMKENGDAAVKTKRIL</sequence>
<dbReference type="Proteomes" id="UP001149079">
    <property type="component" value="Unassembled WGS sequence"/>
</dbReference>
<accession>A0A9W9KUR1</accession>
<name>A0A9W9KUR1_9EURO</name>
<dbReference type="RefSeq" id="XP_056516812.1">
    <property type="nucleotide sequence ID" value="XM_056670439.1"/>
</dbReference>
<reference evidence="1" key="1">
    <citation type="submission" date="2022-11" db="EMBL/GenBank/DDBJ databases">
        <authorList>
            <person name="Petersen C."/>
        </authorList>
    </citation>
    <scope>NUCLEOTIDE SEQUENCE</scope>
    <source>
        <strain evidence="1">IBT 22155</strain>
    </source>
</reference>
<gene>
    <name evidence="1" type="ORF">N7515_009696</name>
</gene>
<dbReference type="GeneID" id="81409610"/>
<protein>
    <submittedName>
        <fullName evidence="1">Uncharacterized protein</fullName>
    </submittedName>
</protein>
<dbReference type="EMBL" id="JAPQKL010000008">
    <property type="protein sequence ID" value="KAJ5120308.1"/>
    <property type="molecule type" value="Genomic_DNA"/>
</dbReference>
<reference evidence="1" key="2">
    <citation type="journal article" date="2023" name="IMA Fungus">
        <title>Comparative genomic study of the Penicillium genus elucidates a diverse pangenome and 15 lateral gene transfer events.</title>
        <authorList>
            <person name="Petersen C."/>
            <person name="Sorensen T."/>
            <person name="Nielsen M.R."/>
            <person name="Sondergaard T.E."/>
            <person name="Sorensen J.L."/>
            <person name="Fitzpatrick D.A."/>
            <person name="Frisvad J.C."/>
            <person name="Nielsen K.L."/>
        </authorList>
    </citation>
    <scope>NUCLEOTIDE SEQUENCE</scope>
    <source>
        <strain evidence="1">IBT 22155</strain>
    </source>
</reference>
<dbReference type="AlphaFoldDB" id="A0A9W9KUR1"/>
<evidence type="ECO:0000313" key="2">
    <source>
        <dbReference type="Proteomes" id="UP001149079"/>
    </source>
</evidence>